<evidence type="ECO:0000256" key="6">
    <source>
        <dbReference type="ARBA" id="ARBA00022821"/>
    </source>
</evidence>
<dbReference type="InterPro" id="IPR003657">
    <property type="entry name" value="WRKY_dom"/>
</dbReference>
<evidence type="ECO:0008006" key="17">
    <source>
        <dbReference type="Google" id="ProtNLM"/>
    </source>
</evidence>
<dbReference type="Gene3D" id="1.10.10.10">
    <property type="entry name" value="Winged helix-like DNA-binding domain superfamily/Winged helix DNA-binding domain"/>
    <property type="match status" value="1"/>
</dbReference>
<dbReference type="EMBL" id="CM027681">
    <property type="protein sequence ID" value="KAG0543282.1"/>
    <property type="molecule type" value="Genomic_DNA"/>
</dbReference>
<reference evidence="15" key="1">
    <citation type="journal article" date="2019" name="BMC Genomics">
        <title>A new reference genome for Sorghum bicolor reveals high levels of sequence similarity between sweet and grain genotypes: implications for the genetics of sugar metabolism.</title>
        <authorList>
            <person name="Cooper E.A."/>
            <person name="Brenton Z.W."/>
            <person name="Flinn B.S."/>
            <person name="Jenkins J."/>
            <person name="Shu S."/>
            <person name="Flowers D."/>
            <person name="Luo F."/>
            <person name="Wang Y."/>
            <person name="Xia P."/>
            <person name="Barry K."/>
            <person name="Daum C."/>
            <person name="Lipzen A."/>
            <person name="Yoshinaga Y."/>
            <person name="Schmutz J."/>
            <person name="Saski C."/>
            <person name="Vermerris W."/>
            <person name="Kresovich S."/>
        </authorList>
    </citation>
    <scope>NUCLEOTIDE SEQUENCE</scope>
</reference>
<evidence type="ECO:0000256" key="9">
    <source>
        <dbReference type="ARBA" id="ARBA00023125"/>
    </source>
</evidence>
<evidence type="ECO:0000256" key="4">
    <source>
        <dbReference type="ARBA" id="ARBA00022737"/>
    </source>
</evidence>
<evidence type="ECO:0000256" key="7">
    <source>
        <dbReference type="ARBA" id="ARBA00023015"/>
    </source>
</evidence>
<keyword evidence="5" id="KW-0547">Nucleotide-binding</keyword>
<accession>A0A921UVQ8</accession>
<dbReference type="EMBL" id="CM027681">
    <property type="protein sequence ID" value="KAG0543281.1"/>
    <property type="molecule type" value="Genomic_DNA"/>
</dbReference>
<dbReference type="GO" id="GO:0042742">
    <property type="term" value="P:defense response to bacterium"/>
    <property type="evidence" value="ECO:0007669"/>
    <property type="project" value="UniProtKB-ARBA"/>
</dbReference>
<dbReference type="Pfam" id="PF23559">
    <property type="entry name" value="WHD_DRP"/>
    <property type="match status" value="1"/>
</dbReference>
<dbReference type="SUPFAM" id="SSF101941">
    <property type="entry name" value="NAC domain"/>
    <property type="match status" value="1"/>
</dbReference>
<dbReference type="InterPro" id="IPR002182">
    <property type="entry name" value="NB-ARC"/>
</dbReference>
<dbReference type="PROSITE" id="PS51450">
    <property type="entry name" value="LRR"/>
    <property type="match status" value="1"/>
</dbReference>
<sequence>MSSMEAPSPTTSPLDGSILKLPGKLDRLLHQRHRYGCILPKGVEDEIPLIKGDLEEIMAMLSNLDDYEAMMVRCWRKEVRELSYDMEDYFIDQYEHTSAAESSLSLMMMTGSVSRRQRRNKSKTTVSRLGDKILIANNKMRESRVRAQELFQRYMSMYNRDAAAVPVSGSSSTSRCHHSNSTPRGGEEKNLDDHHAMKEALELSYDMENFIEHYGLLTPESLLAAAGSISVRSRRQVTHHQRPSRKSKTIILSRLGEKLRQRLCMANMIREFSLRAQEALGRYNTYKLDAISAGPAASSIRSCTTTDDGVYSGSSWKWNSTTSTCEDDVIVGISAAMENLQELLLTMHDEGHQQNLKVVSIVGSGGIGKTTVAMELYRKLGHQFDCRAFVRTSQEPDMRRIFVSMLSQIGPHQPPDNWTIHSLISTIRAHLRDKRYLIVVEDLCATSTWDIVKRALPDTNCCSRILTTTEIEDLALQSCDHDPKYVYKMKPLGEDDSRTLFFSSIFGPQHECHSELREISHAIISKCGGLPLAIVTVAGVLSSKPGLADQWDYVNKSIGYSLSINPTSEGMKQVLDLSFNILPQHLKACILYTGLYEEDIIIWKDDLVNQWIAEGFIEATEGQDKKEIARSFFDRLISRKLILPVCINKNGEVLSCVVHRMVLNLVIRYKSVEENFVTAIHHSQTITTLSDKVRRLSLQFGNAEDVILPINMRLSQVRTLVFWGVFKCSPTIVLFHLLQVLILHFWGDKDNINFDLTRISELFRLRYLKVTSNVTLELGNKIRGLQSLETLTIDARVNTVPSEIVYLPSLLHFSVLPETDLPNGIGHMTSLHTLGYFDLSSNSIENVQSLSMLTNLVDLKLTCSTGQPENMYNKMQFLLTSILGRLSNLKSLTLVPRASTNNAKSTDEAGATGMAISGGFSSLSSAPGLLQSLEVSPQICIFYWIPKWIGQLHKLRILKIGLTKIDRDDVDVIRGLTALAVLSLYSQTKPAARIVVGKTGFPVIKYFKFKCCDPLLKFEEGSMPNLCKLKLVFNANHAHQHITIPVGIRYLSNLKELSAKIGGAGSDESHRRAIELAFRDAVRVHARCERVSIQCVQQIIGGKDDQYSLGRVEDYGDEEDSDELVEMMPEHYGEAVDTDADNRSLLSELHILLLLRNKLDNQCDDITYSIPIVDVYSYDPWNLESSGSTHRGLLLFFRPLPEARGVVPVKTPSGYWKVTGLPGYIYSDERLAVGMKRTMEFYHDHLTSGTKTKWKIKEFTAFQHATAGEICTPMMPRSEMSLCQLYTELAANPDCSPAGVQYDEKLSVKQNKIPAEEPSVESDIVQTRKHADKRKRRVDETTKTVVTIASPDVNDGYTWRKYGSKQILGSNYPRDYYKCTQRRGCPARKHMQRRDGEPILYDVCYFGEHSCDLQQGHSSEQGSETNTISGGWEAAGLPLSVPHAHGISSVEAMISSGSLTARPNPGVSSLRPSSMVTSQVVMSNPDDDGYSWTKYGQKNILGAKHPISYYRCAHWIAQGCTATKRLHRKEDADTLGFDAIYYGQHTCDQIAHSTDNISSPLGCTTTGSTSKLGTDKIHPEQGGL</sequence>
<evidence type="ECO:0000259" key="14">
    <source>
        <dbReference type="PROSITE" id="PS51005"/>
    </source>
</evidence>
<proteinExistence type="inferred from homology"/>
<keyword evidence="4" id="KW-0677">Repeat</keyword>
<dbReference type="InterPro" id="IPR042197">
    <property type="entry name" value="Apaf_helical"/>
</dbReference>
<comment type="similarity">
    <text evidence="2">Belongs to the disease resistance NB-LRR family.</text>
</comment>
<dbReference type="InterPro" id="IPR027417">
    <property type="entry name" value="P-loop_NTPase"/>
</dbReference>
<keyword evidence="8" id="KW-0175">Coiled coil</keyword>
<keyword evidence="7" id="KW-0805">Transcription regulation</keyword>
<comment type="subcellular location">
    <subcellularLocation>
        <location evidence="1">Nucleus</location>
    </subcellularLocation>
</comment>
<dbReference type="Proteomes" id="UP000807115">
    <property type="component" value="Chromosome 2"/>
</dbReference>
<gene>
    <name evidence="15" type="ORF">BDA96_02G176600</name>
</gene>
<dbReference type="InterPro" id="IPR036388">
    <property type="entry name" value="WH-like_DNA-bd_sf"/>
</dbReference>
<dbReference type="InterPro" id="IPR055414">
    <property type="entry name" value="LRR_R13L4/SHOC2-like"/>
</dbReference>
<dbReference type="PANTHER" id="PTHR23155:SF1094">
    <property type="entry name" value="OS11G0686400 PROTEIN"/>
    <property type="match status" value="1"/>
</dbReference>
<evidence type="ECO:0000256" key="12">
    <source>
        <dbReference type="SAM" id="MobiDB-lite"/>
    </source>
</evidence>
<keyword evidence="9" id="KW-0238">DNA-binding</keyword>
<dbReference type="GO" id="GO:0003700">
    <property type="term" value="F:DNA-binding transcription factor activity"/>
    <property type="evidence" value="ECO:0007669"/>
    <property type="project" value="InterPro"/>
</dbReference>
<reference evidence="15" key="2">
    <citation type="submission" date="2020-10" db="EMBL/GenBank/DDBJ databases">
        <authorList>
            <person name="Cooper E.A."/>
            <person name="Brenton Z.W."/>
            <person name="Flinn B.S."/>
            <person name="Jenkins J."/>
            <person name="Shu S."/>
            <person name="Flowers D."/>
            <person name="Luo F."/>
            <person name="Wang Y."/>
            <person name="Xia P."/>
            <person name="Barry K."/>
            <person name="Daum C."/>
            <person name="Lipzen A."/>
            <person name="Yoshinaga Y."/>
            <person name="Schmutz J."/>
            <person name="Saski C."/>
            <person name="Vermerris W."/>
            <person name="Kresovich S."/>
        </authorList>
    </citation>
    <scope>NUCLEOTIDE SEQUENCE</scope>
</reference>
<dbReference type="PANTHER" id="PTHR23155">
    <property type="entry name" value="DISEASE RESISTANCE PROTEIN RP"/>
    <property type="match status" value="1"/>
</dbReference>
<dbReference type="InterPro" id="IPR044974">
    <property type="entry name" value="Disease_R_plants"/>
</dbReference>
<organism evidence="15 16">
    <name type="scientific">Sorghum bicolor</name>
    <name type="common">Sorghum</name>
    <name type="synonym">Sorghum vulgare</name>
    <dbReference type="NCBI Taxonomy" id="4558"/>
    <lineage>
        <taxon>Eukaryota</taxon>
        <taxon>Viridiplantae</taxon>
        <taxon>Streptophyta</taxon>
        <taxon>Embryophyta</taxon>
        <taxon>Tracheophyta</taxon>
        <taxon>Spermatophyta</taxon>
        <taxon>Magnoliopsida</taxon>
        <taxon>Liliopsida</taxon>
        <taxon>Poales</taxon>
        <taxon>Poaceae</taxon>
        <taxon>PACMAD clade</taxon>
        <taxon>Panicoideae</taxon>
        <taxon>Andropogonodae</taxon>
        <taxon>Andropogoneae</taxon>
        <taxon>Sorghinae</taxon>
        <taxon>Sorghum</taxon>
    </lineage>
</organism>
<dbReference type="Gene3D" id="2.170.150.80">
    <property type="entry name" value="NAC domain"/>
    <property type="match status" value="1"/>
</dbReference>
<dbReference type="PROSITE" id="PS51005">
    <property type="entry name" value="NAC"/>
    <property type="match status" value="1"/>
</dbReference>
<dbReference type="Gramene" id="OQU89276">
    <property type="protein sequence ID" value="OQU89276"/>
    <property type="gene ID" value="SORBI_3002G168300"/>
</dbReference>
<evidence type="ECO:0000313" key="15">
    <source>
        <dbReference type="EMBL" id="KAG0543281.1"/>
    </source>
</evidence>
<dbReference type="InterPro" id="IPR058922">
    <property type="entry name" value="WHD_DRP"/>
</dbReference>
<dbReference type="Pfam" id="PF18052">
    <property type="entry name" value="Rx_N"/>
    <property type="match status" value="1"/>
</dbReference>
<dbReference type="InterPro" id="IPR036093">
    <property type="entry name" value="NAC_dom_sf"/>
</dbReference>
<dbReference type="PRINTS" id="PR00364">
    <property type="entry name" value="DISEASERSIST"/>
</dbReference>
<protein>
    <recommendedName>
        <fullName evidence="17">WRKY domain-containing protein</fullName>
    </recommendedName>
</protein>
<evidence type="ECO:0000256" key="8">
    <source>
        <dbReference type="ARBA" id="ARBA00023054"/>
    </source>
</evidence>
<evidence type="ECO:0000256" key="1">
    <source>
        <dbReference type="ARBA" id="ARBA00004123"/>
    </source>
</evidence>
<name>A0A921UVQ8_SORBI</name>
<dbReference type="Gene3D" id="2.20.25.80">
    <property type="entry name" value="WRKY domain"/>
    <property type="match status" value="2"/>
</dbReference>
<dbReference type="SUPFAM" id="SSF52058">
    <property type="entry name" value="L domain-like"/>
    <property type="match status" value="1"/>
</dbReference>
<dbReference type="OrthoDB" id="651345at2759"/>
<evidence type="ECO:0000256" key="10">
    <source>
        <dbReference type="ARBA" id="ARBA00023163"/>
    </source>
</evidence>
<dbReference type="Gene3D" id="3.40.50.300">
    <property type="entry name" value="P-loop containing nucleotide triphosphate hydrolases"/>
    <property type="match status" value="1"/>
</dbReference>
<dbReference type="Pfam" id="PF02365">
    <property type="entry name" value="NAM"/>
    <property type="match status" value="1"/>
</dbReference>
<evidence type="ECO:0000259" key="13">
    <source>
        <dbReference type="PROSITE" id="PS50811"/>
    </source>
</evidence>
<keyword evidence="6" id="KW-0611">Plant defense</keyword>
<dbReference type="FunFam" id="1.10.10.10:FF:000322">
    <property type="entry name" value="Probable disease resistance protein At1g63360"/>
    <property type="match status" value="1"/>
</dbReference>
<dbReference type="InterPro" id="IPR001611">
    <property type="entry name" value="Leu-rich_rpt"/>
</dbReference>
<dbReference type="Gramene" id="EER98716">
    <property type="protein sequence ID" value="EER98716"/>
    <property type="gene ID" value="SORBI_3002G168300"/>
</dbReference>
<dbReference type="KEGG" id="sbi:8071916"/>
<dbReference type="PROSITE" id="PS50811">
    <property type="entry name" value="WRKY"/>
    <property type="match status" value="2"/>
</dbReference>
<dbReference type="GO" id="GO:0002758">
    <property type="term" value="P:innate immune response-activating signaling pathway"/>
    <property type="evidence" value="ECO:0007669"/>
    <property type="project" value="UniProtKB-ARBA"/>
</dbReference>
<dbReference type="GO" id="GO:0043531">
    <property type="term" value="F:ADP binding"/>
    <property type="evidence" value="ECO:0007669"/>
    <property type="project" value="InterPro"/>
</dbReference>
<dbReference type="GO" id="GO:0043565">
    <property type="term" value="F:sequence-specific DNA binding"/>
    <property type="evidence" value="ECO:0007669"/>
    <property type="project" value="InterPro"/>
</dbReference>
<dbReference type="Gramene" id="KXG35387">
    <property type="protein sequence ID" value="KXG35387"/>
    <property type="gene ID" value="SORBI_3002G168300"/>
</dbReference>
<comment type="caution">
    <text evidence="15">The sequence shown here is derived from an EMBL/GenBank/DDBJ whole genome shotgun (WGS) entry which is preliminary data.</text>
</comment>
<feature type="domain" description="NAC" evidence="14">
    <location>
        <begin position="1137"/>
        <end position="1288"/>
    </location>
</feature>
<dbReference type="Pfam" id="PF03106">
    <property type="entry name" value="WRKY"/>
    <property type="match status" value="2"/>
</dbReference>
<dbReference type="GO" id="GO:0005634">
    <property type="term" value="C:nucleus"/>
    <property type="evidence" value="ECO:0007669"/>
    <property type="project" value="UniProtKB-SubCell"/>
</dbReference>
<dbReference type="Pfam" id="PF23598">
    <property type="entry name" value="LRR_14"/>
    <property type="match status" value="1"/>
</dbReference>
<dbReference type="SUPFAM" id="SSF118290">
    <property type="entry name" value="WRKY DNA-binding domain"/>
    <property type="match status" value="2"/>
</dbReference>
<dbReference type="Gene3D" id="3.80.10.10">
    <property type="entry name" value="Ribonuclease Inhibitor"/>
    <property type="match status" value="1"/>
</dbReference>
<dbReference type="SUPFAM" id="SSF52540">
    <property type="entry name" value="P-loop containing nucleoside triphosphate hydrolases"/>
    <property type="match status" value="1"/>
</dbReference>
<evidence type="ECO:0000256" key="11">
    <source>
        <dbReference type="ARBA" id="ARBA00023242"/>
    </source>
</evidence>
<dbReference type="InterPro" id="IPR036576">
    <property type="entry name" value="WRKY_dom_sf"/>
</dbReference>
<dbReference type="OMA" id="CERVSIQ"/>
<evidence type="ECO:0000256" key="3">
    <source>
        <dbReference type="ARBA" id="ARBA00022614"/>
    </source>
</evidence>
<feature type="domain" description="WRKY" evidence="13">
    <location>
        <begin position="1487"/>
        <end position="1550"/>
    </location>
</feature>
<dbReference type="InterPro" id="IPR003441">
    <property type="entry name" value="NAC-dom"/>
</dbReference>
<keyword evidence="3" id="KW-0433">Leucine-rich repeat</keyword>
<evidence type="ECO:0000256" key="2">
    <source>
        <dbReference type="ARBA" id="ARBA00008894"/>
    </source>
</evidence>
<evidence type="ECO:0000256" key="5">
    <source>
        <dbReference type="ARBA" id="ARBA00022741"/>
    </source>
</evidence>
<dbReference type="Gene3D" id="1.20.5.4130">
    <property type="match status" value="1"/>
</dbReference>
<dbReference type="GO" id="GO:0009626">
    <property type="term" value="P:plant-type hypersensitive response"/>
    <property type="evidence" value="ECO:0007669"/>
    <property type="project" value="UniProtKB-ARBA"/>
</dbReference>
<dbReference type="SMART" id="SM00774">
    <property type="entry name" value="WRKY"/>
    <property type="match status" value="2"/>
</dbReference>
<dbReference type="InterPro" id="IPR041118">
    <property type="entry name" value="Rx_N"/>
</dbReference>
<feature type="region of interest" description="Disordered" evidence="12">
    <location>
        <begin position="166"/>
        <end position="191"/>
    </location>
</feature>
<dbReference type="InterPro" id="IPR032675">
    <property type="entry name" value="LRR_dom_sf"/>
</dbReference>
<keyword evidence="11" id="KW-0539">Nucleus</keyword>
<dbReference type="Pfam" id="PF00931">
    <property type="entry name" value="NB-ARC"/>
    <property type="match status" value="1"/>
</dbReference>
<feature type="compositionally biased region" description="Low complexity" evidence="12">
    <location>
        <begin position="168"/>
        <end position="182"/>
    </location>
</feature>
<dbReference type="Gene3D" id="1.10.8.430">
    <property type="entry name" value="Helical domain of apoptotic protease-activating factors"/>
    <property type="match status" value="1"/>
</dbReference>
<keyword evidence="10" id="KW-0804">Transcription</keyword>
<evidence type="ECO:0000313" key="16">
    <source>
        <dbReference type="Proteomes" id="UP000807115"/>
    </source>
</evidence>
<feature type="domain" description="WRKY" evidence="13">
    <location>
        <begin position="1354"/>
        <end position="1414"/>
    </location>
</feature>